<dbReference type="STRING" id="560819.SAMN05428998_106107"/>
<dbReference type="PANTHER" id="PTHR30483">
    <property type="entry name" value="LEUCINE-SPECIFIC-BINDING PROTEIN"/>
    <property type="match status" value="1"/>
</dbReference>
<evidence type="ECO:0000256" key="4">
    <source>
        <dbReference type="ARBA" id="ARBA00022970"/>
    </source>
</evidence>
<dbReference type="Proteomes" id="UP000192917">
    <property type="component" value="Unassembled WGS sequence"/>
</dbReference>
<dbReference type="EMBL" id="FWZX01000006">
    <property type="protein sequence ID" value="SMF17573.1"/>
    <property type="molecule type" value="Genomic_DNA"/>
</dbReference>
<dbReference type="AlphaFoldDB" id="A0A1Y6BMP7"/>
<name>A0A1Y6BMP7_9PROT</name>
<dbReference type="PRINTS" id="PR00337">
    <property type="entry name" value="LEUILEVALBP"/>
</dbReference>
<keyword evidence="8" id="KW-1185">Reference proteome</keyword>
<evidence type="ECO:0000313" key="7">
    <source>
        <dbReference type="EMBL" id="SMF17573.1"/>
    </source>
</evidence>
<keyword evidence="4" id="KW-0029">Amino-acid transport</keyword>
<evidence type="ECO:0000259" key="6">
    <source>
        <dbReference type="Pfam" id="PF13458"/>
    </source>
</evidence>
<dbReference type="InterPro" id="IPR028081">
    <property type="entry name" value="Leu-bd"/>
</dbReference>
<dbReference type="PANTHER" id="PTHR30483:SF37">
    <property type="entry name" value="ABC TRANSPORTER SUBSTRATE-BINDING PROTEIN"/>
    <property type="match status" value="1"/>
</dbReference>
<gene>
    <name evidence="7" type="ORF">SAMN05428998_106107</name>
</gene>
<evidence type="ECO:0000256" key="3">
    <source>
        <dbReference type="ARBA" id="ARBA00022729"/>
    </source>
</evidence>
<evidence type="ECO:0000256" key="5">
    <source>
        <dbReference type="SAM" id="SignalP"/>
    </source>
</evidence>
<dbReference type="InterPro" id="IPR006311">
    <property type="entry name" value="TAT_signal"/>
</dbReference>
<sequence length="404" mass="43454">MLRRSFLIAGTAALALAATSGPHGARAAEPVKVGELFAYSKIAAFADPYRNGWQLAIDEINAKGGVMGGRQIEVVSRDDGGTTADAVRVADELVTNEKVAFLFGTFFSNVGLAVGDYAKQKKVLFIAAEPLTDAVTMSKGNRYTFRMRPNTYMQTKMLVEAGKNSGARTWGIVAPNYEYGQSAASNFKKLLAEMDPGAKVVVEQYPALGKIDAGATVQALLAAKPEGIFNATFAGDQAKLVREGTLRGLFDGRPVLSLLTGEPEYLAPMKGEAPTGWIVTGYPWEQIDTPEHKAFVAAYQKKYNDTPRLASLLGYSIGYTVKALLDKAGSTDTEKLVDTLEGLKVETPIGPISFRKIDHQSTMGAFVGKLAVEDGHGKMVDWHYADGADYMHSPAEVKAERPAD</sequence>
<feature type="chain" id="PRO_5012509206" evidence="5">
    <location>
        <begin position="28"/>
        <end position="404"/>
    </location>
</feature>
<dbReference type="InterPro" id="IPR028082">
    <property type="entry name" value="Peripla_BP_I"/>
</dbReference>
<dbReference type="Pfam" id="PF13458">
    <property type="entry name" value="Peripla_BP_6"/>
    <property type="match status" value="1"/>
</dbReference>
<proteinExistence type="inferred from homology"/>
<dbReference type="InterPro" id="IPR000709">
    <property type="entry name" value="Leu_Ile_Val-bd"/>
</dbReference>
<keyword evidence="2" id="KW-0813">Transport</keyword>
<evidence type="ECO:0000256" key="1">
    <source>
        <dbReference type="ARBA" id="ARBA00010062"/>
    </source>
</evidence>
<dbReference type="RefSeq" id="WP_085122580.1">
    <property type="nucleotide sequence ID" value="NZ_FWZX01000006.1"/>
</dbReference>
<evidence type="ECO:0000313" key="8">
    <source>
        <dbReference type="Proteomes" id="UP000192917"/>
    </source>
</evidence>
<protein>
    <submittedName>
        <fullName evidence="7">Amino acid/amide ABC transporter substrate-binding protein, HAAT family</fullName>
    </submittedName>
</protein>
<dbReference type="SUPFAM" id="SSF53822">
    <property type="entry name" value="Periplasmic binding protein-like I"/>
    <property type="match status" value="1"/>
</dbReference>
<accession>A0A1Y6BMP7</accession>
<keyword evidence="3 5" id="KW-0732">Signal</keyword>
<dbReference type="InterPro" id="IPR051010">
    <property type="entry name" value="BCAA_transport"/>
</dbReference>
<dbReference type="Gene3D" id="3.40.50.2300">
    <property type="match status" value="2"/>
</dbReference>
<reference evidence="7 8" key="1">
    <citation type="submission" date="2017-04" db="EMBL/GenBank/DDBJ databases">
        <authorList>
            <person name="Afonso C.L."/>
            <person name="Miller P.J."/>
            <person name="Scott M.A."/>
            <person name="Spackman E."/>
            <person name="Goraichik I."/>
            <person name="Dimitrov K.M."/>
            <person name="Suarez D.L."/>
            <person name="Swayne D.E."/>
        </authorList>
    </citation>
    <scope>NUCLEOTIDE SEQUENCE [LARGE SCALE GENOMIC DNA]</scope>
    <source>
        <strain evidence="7 8">USBA 355</strain>
    </source>
</reference>
<feature type="signal peptide" evidence="5">
    <location>
        <begin position="1"/>
        <end position="27"/>
    </location>
</feature>
<comment type="similarity">
    <text evidence="1">Belongs to the leucine-binding protein family.</text>
</comment>
<dbReference type="PROSITE" id="PS51318">
    <property type="entry name" value="TAT"/>
    <property type="match status" value="1"/>
</dbReference>
<feature type="domain" description="Leucine-binding protein" evidence="6">
    <location>
        <begin position="41"/>
        <end position="370"/>
    </location>
</feature>
<organism evidence="7 8">
    <name type="scientific">Tistlia consotensis USBA 355</name>
    <dbReference type="NCBI Taxonomy" id="560819"/>
    <lineage>
        <taxon>Bacteria</taxon>
        <taxon>Pseudomonadati</taxon>
        <taxon>Pseudomonadota</taxon>
        <taxon>Alphaproteobacteria</taxon>
        <taxon>Rhodospirillales</taxon>
        <taxon>Rhodovibrionaceae</taxon>
        <taxon>Tistlia</taxon>
    </lineage>
</organism>
<dbReference type="GO" id="GO:0006865">
    <property type="term" value="P:amino acid transport"/>
    <property type="evidence" value="ECO:0007669"/>
    <property type="project" value="UniProtKB-KW"/>
</dbReference>
<dbReference type="CDD" id="cd06330">
    <property type="entry name" value="PBP1_As_SBP-like"/>
    <property type="match status" value="1"/>
</dbReference>
<evidence type="ECO:0000256" key="2">
    <source>
        <dbReference type="ARBA" id="ARBA00022448"/>
    </source>
</evidence>